<dbReference type="InterPro" id="IPR009992">
    <property type="entry name" value="Tri3/Sat12/Sat16/Mac1"/>
</dbReference>
<dbReference type="Gene3D" id="3.30.559.10">
    <property type="entry name" value="Chloramphenicol acetyltransferase-like domain"/>
    <property type="match status" value="1"/>
</dbReference>
<keyword evidence="2" id="KW-0808">Transferase</keyword>
<keyword evidence="4" id="KW-1185">Reference proteome</keyword>
<accession>A0A9P7YSX2</accession>
<dbReference type="GO" id="GO:0016407">
    <property type="term" value="F:acetyltransferase activity"/>
    <property type="evidence" value="ECO:0007669"/>
    <property type="project" value="InterPro"/>
</dbReference>
<dbReference type="AlphaFoldDB" id="A0A9P7YSX2"/>
<dbReference type="Pfam" id="PF07428">
    <property type="entry name" value="Tri3"/>
    <property type="match status" value="1"/>
</dbReference>
<dbReference type="GO" id="GO:0043386">
    <property type="term" value="P:mycotoxin biosynthetic process"/>
    <property type="evidence" value="ECO:0007669"/>
    <property type="project" value="InterPro"/>
</dbReference>
<evidence type="ECO:0000256" key="1">
    <source>
        <dbReference type="ARBA" id="ARBA00006439"/>
    </source>
</evidence>
<dbReference type="Gene3D" id="3.30.559.30">
    <property type="entry name" value="Nonribosomal peptide synthetase, condensation domain"/>
    <property type="match status" value="1"/>
</dbReference>
<dbReference type="InterPro" id="IPR023213">
    <property type="entry name" value="CAT-like_dom_sf"/>
</dbReference>
<name>A0A9P7YSX2_9HELO</name>
<reference evidence="3" key="1">
    <citation type="journal article" date="2021" name="IMA Fungus">
        <title>Genomic characterization of three marine fungi, including Emericellopsis atlantica sp. nov. with signatures of a generalist lifestyle and marine biomass degradation.</title>
        <authorList>
            <person name="Hagestad O.C."/>
            <person name="Hou L."/>
            <person name="Andersen J.H."/>
            <person name="Hansen E.H."/>
            <person name="Altermark B."/>
            <person name="Li C."/>
            <person name="Kuhnert E."/>
            <person name="Cox R.J."/>
            <person name="Crous P.W."/>
            <person name="Spatafora J.W."/>
            <person name="Lail K."/>
            <person name="Amirebrahimi M."/>
            <person name="Lipzen A."/>
            <person name="Pangilinan J."/>
            <person name="Andreopoulos W."/>
            <person name="Hayes R.D."/>
            <person name="Ng V."/>
            <person name="Grigoriev I.V."/>
            <person name="Jackson S.A."/>
            <person name="Sutton T.D.S."/>
            <person name="Dobson A.D.W."/>
            <person name="Rama T."/>
        </authorList>
    </citation>
    <scope>NUCLEOTIDE SEQUENCE</scope>
    <source>
        <strain evidence="3">TRa018bII</strain>
    </source>
</reference>
<protein>
    <recommendedName>
        <fullName evidence="5">Condensation domain-containing protein</fullName>
    </recommendedName>
</protein>
<dbReference type="EMBL" id="MU251361">
    <property type="protein sequence ID" value="KAG9239170.1"/>
    <property type="molecule type" value="Genomic_DNA"/>
</dbReference>
<organism evidence="3 4">
    <name type="scientific">Amylocarpus encephaloides</name>
    <dbReference type="NCBI Taxonomy" id="45428"/>
    <lineage>
        <taxon>Eukaryota</taxon>
        <taxon>Fungi</taxon>
        <taxon>Dikarya</taxon>
        <taxon>Ascomycota</taxon>
        <taxon>Pezizomycotina</taxon>
        <taxon>Leotiomycetes</taxon>
        <taxon>Helotiales</taxon>
        <taxon>Helotiales incertae sedis</taxon>
        <taxon>Amylocarpus</taxon>
    </lineage>
</organism>
<evidence type="ECO:0000313" key="4">
    <source>
        <dbReference type="Proteomes" id="UP000824998"/>
    </source>
</evidence>
<evidence type="ECO:0000313" key="3">
    <source>
        <dbReference type="EMBL" id="KAG9239170.1"/>
    </source>
</evidence>
<evidence type="ECO:0000256" key="2">
    <source>
        <dbReference type="ARBA" id="ARBA00022679"/>
    </source>
</evidence>
<dbReference type="Proteomes" id="UP000824998">
    <property type="component" value="Unassembled WGS sequence"/>
</dbReference>
<proteinExistence type="inferred from homology"/>
<comment type="caution">
    <text evidence="3">The sequence shown here is derived from an EMBL/GenBank/DDBJ whole genome shotgun (WGS) entry which is preliminary data.</text>
</comment>
<gene>
    <name evidence="3" type="ORF">BJ875DRAFT_244575</name>
</gene>
<dbReference type="OrthoDB" id="2548233at2759"/>
<dbReference type="PANTHER" id="PTHR42034">
    <property type="entry name" value="CHROMOSOME 7, WHOLE GENOME SHOTGUN SEQUENCE-RELATED"/>
    <property type="match status" value="1"/>
</dbReference>
<dbReference type="PANTHER" id="PTHR42034:SF1">
    <property type="entry name" value="CONDENSATION DOMAIN-CONTAINING PROTEIN"/>
    <property type="match status" value="1"/>
</dbReference>
<sequence length="555" mass="61638">MAYAWTPHDSWPGVSRRATLSSESLWVSRPRDAREIFVSGEVTVSAAGTAEARDVEAAARRAWRRLRFEVPELGVEGGEEDGETAMRYVNPRVEDVEAWVQRSLFFSHGTRALDFAGLKRGVLLRKGESEDPVVLLLHFHPARVGAEDGRRLSIMMNTDHLVTDGVGTRILFGKFLGVFAKYLSSSNEGKEGGKGDGKVSVAEEDFEWRESWRNLSPPWINILSTAPDLSVKKVEETVAYHRDIFMNKMSSNPGLPLKPPPTEASPSLCPPIIPPSSTPQPEIPQASNQKSLFHTFTTSKTAALLTAIKRQISPQATITHLVHAALVLALLSHDSQTPPPTTPTQEETFYSSCWLSGRRYLQDQEGKRGGHVPVCMGFHPIVFEGLGRLRGELGACETAGARRRVLVETCKVAMNEYRKLESRNHVLVDFCQLSDLLLSKPPTRDHEARPPDTRKAAPLFLSDGRTESYISRTYPPATTSASSPSPTSSIPTIEVKDVYFAANADGEVVLRLCTFRDRLRLSAEWRSELFEAEMVRGFVRWMVELLTQGDSCVEI</sequence>
<evidence type="ECO:0008006" key="5">
    <source>
        <dbReference type="Google" id="ProtNLM"/>
    </source>
</evidence>
<comment type="similarity">
    <text evidence="1">Belongs to the trichothecene O-acetyltransferase family.</text>
</comment>